<dbReference type="InterPro" id="IPR051085">
    <property type="entry name" value="MB_O-acyltransferase"/>
</dbReference>
<dbReference type="Proteomes" id="UP000580654">
    <property type="component" value="Unassembled WGS sequence"/>
</dbReference>
<feature type="transmembrane region" description="Helical" evidence="14">
    <location>
        <begin position="220"/>
        <end position="245"/>
    </location>
</feature>
<feature type="transmembrane region" description="Helical" evidence="14">
    <location>
        <begin position="484"/>
        <end position="502"/>
    </location>
</feature>
<comment type="similarity">
    <text evidence="3 13">Belongs to the membrane-bound acyltransferase family.</text>
</comment>
<evidence type="ECO:0000256" key="14">
    <source>
        <dbReference type="SAM" id="Phobius"/>
    </source>
</evidence>
<keyword evidence="11 13" id="KW-0012">Acyltransferase</keyword>
<evidence type="ECO:0000256" key="5">
    <source>
        <dbReference type="ARBA" id="ARBA00022475"/>
    </source>
</evidence>
<protein>
    <recommendedName>
        <fullName evidence="4">Probable alginate O-acetylase AlgI</fullName>
    </recommendedName>
    <alternativeName>
        <fullName evidence="12">Alginate biosynthesis protein AlgI</fullName>
    </alternativeName>
</protein>
<evidence type="ECO:0000256" key="8">
    <source>
        <dbReference type="ARBA" id="ARBA00022841"/>
    </source>
</evidence>
<dbReference type="InterPro" id="IPR024194">
    <property type="entry name" value="Ac/AlaTfrase_AlgI/DltB"/>
</dbReference>
<sequence>MLFNSHIFLLAFLPITLAGFALLRRMTPTGPARLWLLVASLVFYGWWSLAYLGLLMVSLLTNYTVGQAIGHARIVAPKRARALLAFGITANLMLLGWHKYASFAAANLAALTGLDLAVSLVVLPLAISFYTFLQIAYLVDMRKGLGAEYSFIDYALFVTFFPHLVAGPIVHHHELIPQFHERGKFRIRADDMAAGLAFLSMGLVKKLVVADPVGALATPIFAGGASPGFIEAWTGAIAFAVGLYYDFSAYSDMAIGLARMFGIRFPYNFNSPYQATSIIDFWRRWHMTLSRFLRDYLYIPLGGSRQGPGRRNLNLMATMLLGGLWHGAGWNFIIWGGLHGIYLLVNHAWSEATIRARENGRHLSLGAFPSRAATLLAVLLAWVFFASPTPGIALDVLSGMVGSNGFLRTDNALLLAAFLQDGPSGVVARTGGTVLLTTTVALVLLAAALLMIFAAPNSQRIIDGEHAELNGAQRWHPLQFHPRIASAAITAAAFLLALALMADVKEFVYFQF</sequence>
<dbReference type="PIRSF" id="PIRSF016636">
    <property type="entry name" value="AlgI_DltB"/>
    <property type="match status" value="1"/>
</dbReference>
<keyword evidence="9 14" id="KW-1133">Transmembrane helix</keyword>
<evidence type="ECO:0000313" key="16">
    <source>
        <dbReference type="Proteomes" id="UP000580654"/>
    </source>
</evidence>
<feature type="transmembrane region" description="Helical" evidence="14">
    <location>
        <begin position="365"/>
        <end position="385"/>
    </location>
</feature>
<dbReference type="PIRSF" id="PIRSF500217">
    <property type="entry name" value="AlgI"/>
    <property type="match status" value="1"/>
</dbReference>
<dbReference type="InterPro" id="IPR004299">
    <property type="entry name" value="MBOAT_fam"/>
</dbReference>
<feature type="transmembrane region" description="Helical" evidence="14">
    <location>
        <begin position="324"/>
        <end position="345"/>
    </location>
</feature>
<evidence type="ECO:0000256" key="12">
    <source>
        <dbReference type="ARBA" id="ARBA00031030"/>
    </source>
</evidence>
<proteinExistence type="inferred from homology"/>
<comment type="caution">
    <text evidence="15">The sequence shown here is derived from an EMBL/GenBank/DDBJ whole genome shotgun (WGS) entry which is preliminary data.</text>
</comment>
<dbReference type="GO" id="GO:0042121">
    <property type="term" value="P:alginic acid biosynthetic process"/>
    <property type="evidence" value="ECO:0007669"/>
    <property type="project" value="UniProtKB-KW"/>
</dbReference>
<dbReference type="RefSeq" id="WP_184519195.1">
    <property type="nucleotide sequence ID" value="NZ_JACIJD010000011.1"/>
</dbReference>
<feature type="transmembrane region" description="Helical" evidence="14">
    <location>
        <begin position="192"/>
        <end position="208"/>
    </location>
</feature>
<keyword evidence="16" id="KW-1185">Reference proteome</keyword>
<dbReference type="PANTHER" id="PTHR13285">
    <property type="entry name" value="ACYLTRANSFERASE"/>
    <property type="match status" value="1"/>
</dbReference>
<feature type="transmembrane region" description="Helical" evidence="14">
    <location>
        <begin position="151"/>
        <end position="172"/>
    </location>
</feature>
<accession>A0A840YJ56</accession>
<evidence type="ECO:0000256" key="4">
    <source>
        <dbReference type="ARBA" id="ARBA00016084"/>
    </source>
</evidence>
<dbReference type="Pfam" id="PF03062">
    <property type="entry name" value="MBOAT"/>
    <property type="match status" value="1"/>
</dbReference>
<evidence type="ECO:0000256" key="11">
    <source>
        <dbReference type="ARBA" id="ARBA00023315"/>
    </source>
</evidence>
<organism evidence="15 16">
    <name type="scientific">Muricoccus pecuniae</name>
    <dbReference type="NCBI Taxonomy" id="693023"/>
    <lineage>
        <taxon>Bacteria</taxon>
        <taxon>Pseudomonadati</taxon>
        <taxon>Pseudomonadota</taxon>
        <taxon>Alphaproteobacteria</taxon>
        <taxon>Acetobacterales</taxon>
        <taxon>Roseomonadaceae</taxon>
        <taxon>Muricoccus</taxon>
    </lineage>
</organism>
<evidence type="ECO:0000313" key="15">
    <source>
        <dbReference type="EMBL" id="MBB5694702.1"/>
    </source>
</evidence>
<feature type="transmembrane region" description="Helical" evidence="14">
    <location>
        <begin position="117"/>
        <end position="139"/>
    </location>
</feature>
<evidence type="ECO:0000256" key="6">
    <source>
        <dbReference type="ARBA" id="ARBA00022679"/>
    </source>
</evidence>
<keyword evidence="6 13" id="KW-0808">Transferase</keyword>
<evidence type="ECO:0000256" key="7">
    <source>
        <dbReference type="ARBA" id="ARBA00022692"/>
    </source>
</evidence>
<keyword evidence="5 13" id="KW-1003">Cell membrane</keyword>
<feature type="transmembrane region" description="Helical" evidence="14">
    <location>
        <begin position="7"/>
        <end position="23"/>
    </location>
</feature>
<dbReference type="AlphaFoldDB" id="A0A840YJ56"/>
<keyword evidence="8" id="KW-0016">Alginate biosynthesis</keyword>
<evidence type="ECO:0000256" key="2">
    <source>
        <dbReference type="ARBA" id="ARBA00005182"/>
    </source>
</evidence>
<reference evidence="15 16" key="1">
    <citation type="submission" date="2020-08" db="EMBL/GenBank/DDBJ databases">
        <title>Genomic Encyclopedia of Type Strains, Phase IV (KMG-IV): sequencing the most valuable type-strain genomes for metagenomic binning, comparative biology and taxonomic classification.</title>
        <authorList>
            <person name="Goeker M."/>
        </authorList>
    </citation>
    <scope>NUCLEOTIDE SEQUENCE [LARGE SCALE GENOMIC DNA]</scope>
    <source>
        <strain evidence="15 16">DSM 25622</strain>
    </source>
</reference>
<name>A0A840YJ56_9PROT</name>
<feature type="transmembrane region" description="Helical" evidence="14">
    <location>
        <begin position="80"/>
        <end position="97"/>
    </location>
</feature>
<dbReference type="GO" id="GO:0005886">
    <property type="term" value="C:plasma membrane"/>
    <property type="evidence" value="ECO:0007669"/>
    <property type="project" value="UniProtKB-SubCell"/>
</dbReference>
<comment type="pathway">
    <text evidence="2">Glycan biosynthesis; alginate biosynthesis.</text>
</comment>
<dbReference type="PANTHER" id="PTHR13285:SF23">
    <property type="entry name" value="TEICHOIC ACID D-ALANYLTRANSFERASE"/>
    <property type="match status" value="1"/>
</dbReference>
<keyword evidence="7 14" id="KW-0812">Transmembrane</keyword>
<dbReference type="GO" id="GO:0016746">
    <property type="term" value="F:acyltransferase activity"/>
    <property type="evidence" value="ECO:0007669"/>
    <property type="project" value="UniProtKB-KW"/>
</dbReference>
<dbReference type="EMBL" id="JACIJD010000011">
    <property type="protein sequence ID" value="MBB5694702.1"/>
    <property type="molecule type" value="Genomic_DNA"/>
</dbReference>
<evidence type="ECO:0000256" key="13">
    <source>
        <dbReference type="PIRNR" id="PIRNR016636"/>
    </source>
</evidence>
<gene>
    <name evidence="15" type="ORF">FHS87_002754</name>
</gene>
<evidence type="ECO:0000256" key="10">
    <source>
        <dbReference type="ARBA" id="ARBA00023136"/>
    </source>
</evidence>
<keyword evidence="10 13" id="KW-0472">Membrane</keyword>
<comment type="subcellular location">
    <subcellularLocation>
        <location evidence="1">Cell membrane</location>
        <topology evidence="1">Multi-pass membrane protein</topology>
    </subcellularLocation>
</comment>
<evidence type="ECO:0000256" key="1">
    <source>
        <dbReference type="ARBA" id="ARBA00004651"/>
    </source>
</evidence>
<evidence type="ECO:0000256" key="9">
    <source>
        <dbReference type="ARBA" id="ARBA00022989"/>
    </source>
</evidence>
<dbReference type="InterPro" id="IPR028362">
    <property type="entry name" value="AlgI"/>
</dbReference>
<feature type="transmembrane region" description="Helical" evidence="14">
    <location>
        <begin position="35"/>
        <end position="60"/>
    </location>
</feature>
<feature type="transmembrane region" description="Helical" evidence="14">
    <location>
        <begin position="434"/>
        <end position="455"/>
    </location>
</feature>
<evidence type="ECO:0000256" key="3">
    <source>
        <dbReference type="ARBA" id="ARBA00010323"/>
    </source>
</evidence>